<keyword evidence="3" id="KW-1185">Reference proteome</keyword>
<dbReference type="Pfam" id="PF00550">
    <property type="entry name" value="PP-binding"/>
    <property type="match status" value="1"/>
</dbReference>
<dbReference type="InterPro" id="IPR036736">
    <property type="entry name" value="ACP-like_sf"/>
</dbReference>
<gene>
    <name evidence="2" type="ORF">E1283_25550</name>
</gene>
<evidence type="ECO:0000259" key="1">
    <source>
        <dbReference type="PROSITE" id="PS50075"/>
    </source>
</evidence>
<feature type="domain" description="Carrier" evidence="1">
    <location>
        <begin position="1"/>
        <end position="74"/>
    </location>
</feature>
<accession>A0A4R4T271</accession>
<dbReference type="AlphaFoldDB" id="A0A4R4T271"/>
<dbReference type="PROSITE" id="PS50075">
    <property type="entry name" value="CARRIER"/>
    <property type="match status" value="1"/>
</dbReference>
<evidence type="ECO:0000313" key="3">
    <source>
        <dbReference type="Proteomes" id="UP000295345"/>
    </source>
</evidence>
<name>A0A4R4T271_9ACTN</name>
<organism evidence="2 3">
    <name type="scientific">Streptomyces hainanensis</name>
    <dbReference type="NCBI Taxonomy" id="402648"/>
    <lineage>
        <taxon>Bacteria</taxon>
        <taxon>Bacillati</taxon>
        <taxon>Actinomycetota</taxon>
        <taxon>Actinomycetes</taxon>
        <taxon>Kitasatosporales</taxon>
        <taxon>Streptomycetaceae</taxon>
        <taxon>Streptomyces</taxon>
    </lineage>
</organism>
<protein>
    <submittedName>
        <fullName evidence="2">Acyl carrier protein</fullName>
    </submittedName>
</protein>
<dbReference type="Proteomes" id="UP000295345">
    <property type="component" value="Unassembled WGS sequence"/>
</dbReference>
<proteinExistence type="predicted"/>
<sequence>MYELLATLLTDEFGIEADVVTPDATFRDLELDSLSLTELAVIVTERTGLLVDDVDLDSTLASAAERYATASASA</sequence>
<reference evidence="2 3" key="1">
    <citation type="submission" date="2019-03" db="EMBL/GenBank/DDBJ databases">
        <title>Draft genome sequences of novel Actinobacteria.</title>
        <authorList>
            <person name="Sahin N."/>
            <person name="Ay H."/>
            <person name="Saygin H."/>
        </authorList>
    </citation>
    <scope>NUCLEOTIDE SEQUENCE [LARGE SCALE GENOMIC DNA]</scope>
    <source>
        <strain evidence="2 3">DSM 41900</strain>
    </source>
</reference>
<evidence type="ECO:0000313" key="2">
    <source>
        <dbReference type="EMBL" id="TDC69796.1"/>
    </source>
</evidence>
<dbReference type="InterPro" id="IPR009081">
    <property type="entry name" value="PP-bd_ACP"/>
</dbReference>
<comment type="caution">
    <text evidence="2">The sequence shown here is derived from an EMBL/GenBank/DDBJ whole genome shotgun (WGS) entry which is preliminary data.</text>
</comment>
<dbReference type="EMBL" id="SMKI01000327">
    <property type="protein sequence ID" value="TDC69796.1"/>
    <property type="molecule type" value="Genomic_DNA"/>
</dbReference>
<dbReference type="RefSeq" id="WP_132820506.1">
    <property type="nucleotide sequence ID" value="NZ_SMKI01000327.1"/>
</dbReference>
<dbReference type="SUPFAM" id="SSF47336">
    <property type="entry name" value="ACP-like"/>
    <property type="match status" value="1"/>
</dbReference>
<dbReference type="Gene3D" id="1.10.1200.10">
    <property type="entry name" value="ACP-like"/>
    <property type="match status" value="1"/>
</dbReference>